<dbReference type="Proteomes" id="UP001596527">
    <property type="component" value="Unassembled WGS sequence"/>
</dbReference>
<sequence length="120" mass="12286">MTRSGDPGPTGWWCPPRAGADLHGYAGAWLSAEQMLPLSAAAPAEHLSGALAVLAEVAAGLASVDLGEWEGSAARAARGRLSDDLLRVGGLESRLLEAQTALDQQERAIRQALLAAAGAC</sequence>
<evidence type="ECO:0000313" key="3">
    <source>
        <dbReference type="Proteomes" id="UP001596527"/>
    </source>
</evidence>
<reference evidence="3" key="1">
    <citation type="journal article" date="2019" name="Int. J. Syst. Evol. Microbiol.">
        <title>The Global Catalogue of Microorganisms (GCM) 10K type strain sequencing project: providing services to taxonomists for standard genome sequencing and annotation.</title>
        <authorList>
            <consortium name="The Broad Institute Genomics Platform"/>
            <consortium name="The Broad Institute Genome Sequencing Center for Infectious Disease"/>
            <person name="Wu L."/>
            <person name="Ma J."/>
        </authorList>
    </citation>
    <scope>NUCLEOTIDE SEQUENCE [LARGE SCALE GENOMIC DNA]</scope>
    <source>
        <strain evidence="3">CCUG 56698</strain>
    </source>
</reference>
<evidence type="ECO:0000256" key="1">
    <source>
        <dbReference type="SAM" id="Coils"/>
    </source>
</evidence>
<proteinExistence type="predicted"/>
<keyword evidence="1" id="KW-0175">Coiled coil</keyword>
<dbReference type="RefSeq" id="WP_380974623.1">
    <property type="nucleotide sequence ID" value="NZ_JBHTEF010000001.1"/>
</dbReference>
<evidence type="ECO:0000313" key="2">
    <source>
        <dbReference type="EMBL" id="MFC7581363.1"/>
    </source>
</evidence>
<name>A0ABW2SPR8_9ACTO</name>
<feature type="coiled-coil region" evidence="1">
    <location>
        <begin position="88"/>
        <end position="115"/>
    </location>
</feature>
<dbReference type="EMBL" id="JBHTEF010000001">
    <property type="protein sequence ID" value="MFC7581363.1"/>
    <property type="molecule type" value="Genomic_DNA"/>
</dbReference>
<organism evidence="2 3">
    <name type="scientific">Schaalia naturae</name>
    <dbReference type="NCBI Taxonomy" id="635203"/>
    <lineage>
        <taxon>Bacteria</taxon>
        <taxon>Bacillati</taxon>
        <taxon>Actinomycetota</taxon>
        <taxon>Actinomycetes</taxon>
        <taxon>Actinomycetales</taxon>
        <taxon>Actinomycetaceae</taxon>
        <taxon>Schaalia</taxon>
    </lineage>
</organism>
<keyword evidence="3" id="KW-1185">Reference proteome</keyword>
<comment type="caution">
    <text evidence="2">The sequence shown here is derived from an EMBL/GenBank/DDBJ whole genome shotgun (WGS) entry which is preliminary data.</text>
</comment>
<accession>A0ABW2SPR8</accession>
<protein>
    <submittedName>
        <fullName evidence="2">Uncharacterized protein</fullName>
    </submittedName>
</protein>
<gene>
    <name evidence="2" type="ORF">ACFQWG_09185</name>
</gene>